<keyword evidence="2" id="KW-1185">Reference proteome</keyword>
<name>A0ABW3EVY2_9ACTN</name>
<evidence type="ECO:0000313" key="2">
    <source>
        <dbReference type="Proteomes" id="UP001596972"/>
    </source>
</evidence>
<evidence type="ECO:0000313" key="1">
    <source>
        <dbReference type="EMBL" id="MFD0903966.1"/>
    </source>
</evidence>
<sequence>MKAAAAGQEGVRAERVTVPLPPAPDVARLSFDNGTGRIALRASDEIDALVEAEFAGPLPLVWSVDATVHVEYPLGARLLHRPGRGTVRLSAGVPWAVDVHGGAAGLDADLTGADVRSLAFHAGLAHARIALGRPRGRRTLRFASVDDLVLARPADVPVRIEAIAGIADLRLDDHVPVTRGRGHHDETPGYGDAEDRYLILLSAGASSVTVESR</sequence>
<accession>A0ABW3EVY2</accession>
<dbReference type="EMBL" id="JBHTJA010000069">
    <property type="protein sequence ID" value="MFD0903966.1"/>
    <property type="molecule type" value="Genomic_DNA"/>
</dbReference>
<dbReference type="RefSeq" id="WP_378303331.1">
    <property type="nucleotide sequence ID" value="NZ_JBHTJA010000069.1"/>
</dbReference>
<proteinExistence type="predicted"/>
<organism evidence="1 2">
    <name type="scientific">Actinomadura sediminis</name>
    <dbReference type="NCBI Taxonomy" id="1038904"/>
    <lineage>
        <taxon>Bacteria</taxon>
        <taxon>Bacillati</taxon>
        <taxon>Actinomycetota</taxon>
        <taxon>Actinomycetes</taxon>
        <taxon>Streptosporangiales</taxon>
        <taxon>Thermomonosporaceae</taxon>
        <taxon>Actinomadura</taxon>
    </lineage>
</organism>
<reference evidence="2" key="1">
    <citation type="journal article" date="2019" name="Int. J. Syst. Evol. Microbiol.">
        <title>The Global Catalogue of Microorganisms (GCM) 10K type strain sequencing project: providing services to taxonomists for standard genome sequencing and annotation.</title>
        <authorList>
            <consortium name="The Broad Institute Genomics Platform"/>
            <consortium name="The Broad Institute Genome Sequencing Center for Infectious Disease"/>
            <person name="Wu L."/>
            <person name="Ma J."/>
        </authorList>
    </citation>
    <scope>NUCLEOTIDE SEQUENCE [LARGE SCALE GENOMIC DNA]</scope>
    <source>
        <strain evidence="2">JCM 31202</strain>
    </source>
</reference>
<dbReference type="Proteomes" id="UP001596972">
    <property type="component" value="Unassembled WGS sequence"/>
</dbReference>
<gene>
    <name evidence="1" type="ORF">ACFQ11_26500</name>
</gene>
<evidence type="ECO:0008006" key="3">
    <source>
        <dbReference type="Google" id="ProtNLM"/>
    </source>
</evidence>
<comment type="caution">
    <text evidence="1">The sequence shown here is derived from an EMBL/GenBank/DDBJ whole genome shotgun (WGS) entry which is preliminary data.</text>
</comment>
<protein>
    <recommendedName>
        <fullName evidence="3">DUF2154 domain-containing protein</fullName>
    </recommendedName>
</protein>